<dbReference type="AlphaFoldDB" id="A0A5N7IZL4"/>
<dbReference type="CDD" id="cd09117">
    <property type="entry name" value="PLDc_Bfil_DEXD_like"/>
    <property type="match status" value="1"/>
</dbReference>
<gene>
    <name evidence="1" type="ORF">E4V82_07350</name>
</gene>
<evidence type="ECO:0008006" key="3">
    <source>
        <dbReference type="Google" id="ProtNLM"/>
    </source>
</evidence>
<dbReference type="Gene3D" id="3.30.870.10">
    <property type="entry name" value="Endonuclease Chain A"/>
    <property type="match status" value="2"/>
</dbReference>
<evidence type="ECO:0000313" key="1">
    <source>
        <dbReference type="EMBL" id="MPQ61926.1"/>
    </source>
</evidence>
<reference evidence="1 2" key="1">
    <citation type="journal article" date="2019" name="Lett. Appl. Microbiol.">
        <title>A case of 'blown pack' spoilage of vacuum-packaged pork likely associated with Clostridium estertheticum in Canada.</title>
        <authorList>
            <person name="Zhang P."/>
            <person name="Ward P."/>
            <person name="McMullen L.M."/>
            <person name="Yang X."/>
        </authorList>
    </citation>
    <scope>NUCLEOTIDE SEQUENCE [LARGE SCALE GENOMIC DNA]</scope>
    <source>
        <strain evidence="1 2">MA19</strain>
    </source>
</reference>
<dbReference type="EMBL" id="SPSF01000016">
    <property type="protein sequence ID" value="MPQ61926.1"/>
    <property type="molecule type" value="Genomic_DNA"/>
</dbReference>
<sequence length="708" mass="82115">MNNLVDHLFDRSKNFQMGIFCTYSLNLEFFENYLLNLSGVTNCSNLCVFTDRAIYNSHFNINSSSKPKWINRRYLVTPIDTGGVFHPKLYLLASDKEIRIGIGSSNLTREGLASNLEIVSIFEITEKNRVYSGFLKECLNFLRDVAVISKSYSAIESVNKFIAFTSHFIVSDVNSEIHLIHNLKEAIMPKVIEALKGNRVKSIKVISPFYDKKLKVHQFLKNTYPNAMVTIYIQQGKSNFPVENYDFFNDRTEIYLYKNQDRYIHGKAIIFETDKKTYLLTGSINYTKSALLTGNLKANIEIAVLGEINANISNELCQPKGQAVGKLQNIGQLSVVSIEERLTLDDDLIVAWLIEVLYINKQIQISLNENSYLTPKYVVINGDEKNKIEYSSFLNKKAINKSELVFAHIEGYDNNKKIVKSSKVWIVNLDKEREFARKKRFCINDPSEISLILLELMTNDSEQELIEYLLRFNIPLDLVVFNPRGKGIGAIESKGNVFGELIQQSESVFKNPELLEAAQQFLVGNIKKLYAHYNDLQLNKLENFMLIYGTIFNMMNVFNDYIVRQHSKNPIKAKDWAIMRNYYDMMLQKIEEILFLIWVPDENMSFEELLNDKIKNDKQQLLGSIYSFKNYIVKKDYEYMYKLSLDISRKIIRNLDIYIEKAKIMTVNKTIVKAPIARNGMKDNFIIRRKIILKLVKGLLSDFEKWER</sequence>
<accession>A0A5N7IZL4</accession>
<comment type="caution">
    <text evidence="1">The sequence shown here is derived from an EMBL/GenBank/DDBJ whole genome shotgun (WGS) entry which is preliminary data.</text>
</comment>
<protein>
    <recommendedName>
        <fullName evidence="3">PLD phosphodiesterase domain-containing protein</fullName>
    </recommendedName>
</protein>
<dbReference type="RefSeq" id="WP_162523103.1">
    <property type="nucleotide sequence ID" value="NZ_SPSE01000018.1"/>
</dbReference>
<dbReference type="Proteomes" id="UP000342249">
    <property type="component" value="Unassembled WGS sequence"/>
</dbReference>
<proteinExistence type="predicted"/>
<evidence type="ECO:0000313" key="2">
    <source>
        <dbReference type="Proteomes" id="UP000342249"/>
    </source>
</evidence>
<name>A0A5N7IZL4_9CLOT</name>
<organism evidence="1 2">
    <name type="scientific">Clostridium estertheticum</name>
    <dbReference type="NCBI Taxonomy" id="238834"/>
    <lineage>
        <taxon>Bacteria</taxon>
        <taxon>Bacillati</taxon>
        <taxon>Bacillota</taxon>
        <taxon>Clostridia</taxon>
        <taxon>Eubacteriales</taxon>
        <taxon>Clostridiaceae</taxon>
        <taxon>Clostridium</taxon>
    </lineage>
</organism>